<gene>
    <name evidence="1" type="ORF">WKI47_11775</name>
</gene>
<name>A0ACC6PC94_9BACL</name>
<keyword evidence="2" id="KW-1185">Reference proteome</keyword>
<dbReference type="Proteomes" id="UP001380953">
    <property type="component" value="Unassembled WGS sequence"/>
</dbReference>
<accession>A0ACC6PC94</accession>
<keyword evidence="1" id="KW-0808">Transferase</keyword>
<reference evidence="1" key="1">
    <citation type="submission" date="2024-03" db="EMBL/GenBank/DDBJ databases">
        <title>Whole genome sequecning of epiphytes from Marcgravia umbellata leaves.</title>
        <authorList>
            <person name="Kumar G."/>
            <person name="Savka M.A."/>
        </authorList>
    </citation>
    <scope>NUCLEOTIDE SEQUENCE</scope>
    <source>
        <strain evidence="1">RIT_BL5</strain>
    </source>
</reference>
<protein>
    <submittedName>
        <fullName evidence="1">GNAT family protein</fullName>
        <ecNumber evidence="1">2.-.-.-</ecNumber>
    </submittedName>
</protein>
<sequence length="197" mass="22536">MLTERLELQSFTPEEAEELLALRLENQRFLEPLEPIRSDGYLTLAGQRTEIMQSEQGRIRDQAYVYAIRLRENGKLLGRAALTGIARGPFQNANLGYFLDEAHNGKGYMTEAVCGVLELAFTKHHLHRVQAGVMPRNAPSLRVMEKAGFRREGLAERYLKINGVWEDHVLFGMTAEDWEKHRYPADKQTKAQTHIAE</sequence>
<comment type="caution">
    <text evidence="1">The sequence shown here is derived from an EMBL/GenBank/DDBJ whole genome shotgun (WGS) entry which is preliminary data.</text>
</comment>
<dbReference type="EMBL" id="JBBKAR010000033">
    <property type="protein sequence ID" value="MEJ8304575.1"/>
    <property type="molecule type" value="Genomic_DNA"/>
</dbReference>
<organism evidence="1 2">
    <name type="scientific">Saccharibacillus sacchari</name>
    <dbReference type="NCBI Taxonomy" id="456493"/>
    <lineage>
        <taxon>Bacteria</taxon>
        <taxon>Bacillati</taxon>
        <taxon>Bacillota</taxon>
        <taxon>Bacilli</taxon>
        <taxon>Bacillales</taxon>
        <taxon>Paenibacillaceae</taxon>
        <taxon>Saccharibacillus</taxon>
    </lineage>
</organism>
<evidence type="ECO:0000313" key="1">
    <source>
        <dbReference type="EMBL" id="MEJ8304575.1"/>
    </source>
</evidence>
<evidence type="ECO:0000313" key="2">
    <source>
        <dbReference type="Proteomes" id="UP001380953"/>
    </source>
</evidence>
<dbReference type="EC" id="2.-.-.-" evidence="1"/>
<proteinExistence type="predicted"/>